<dbReference type="Pfam" id="PF07738">
    <property type="entry name" value="Sad1_UNC"/>
    <property type="match status" value="1"/>
</dbReference>
<evidence type="ECO:0000256" key="3">
    <source>
        <dbReference type="ARBA" id="ARBA00022989"/>
    </source>
</evidence>
<reference evidence="7" key="1">
    <citation type="submission" date="2022-01" db="EMBL/GenBank/DDBJ databases">
        <authorList>
            <person name="King R."/>
        </authorList>
    </citation>
    <scope>NUCLEOTIDE SEQUENCE</scope>
</reference>
<dbReference type="Gene3D" id="2.60.120.260">
    <property type="entry name" value="Galactose-binding domain-like"/>
    <property type="match status" value="1"/>
</dbReference>
<dbReference type="EMBL" id="OU900094">
    <property type="protein sequence ID" value="CAG9854232.1"/>
    <property type="molecule type" value="Genomic_DNA"/>
</dbReference>
<comment type="subcellular location">
    <subcellularLocation>
        <location evidence="1">Membrane</location>
    </subcellularLocation>
</comment>
<keyword evidence="2 5" id="KW-0812">Transmembrane</keyword>
<dbReference type="GO" id="GO:0043495">
    <property type="term" value="F:protein-membrane adaptor activity"/>
    <property type="evidence" value="ECO:0007669"/>
    <property type="project" value="TreeGrafter"/>
</dbReference>
<accession>A0A9N9TI41</accession>
<keyword evidence="4 5" id="KW-0472">Membrane</keyword>
<evidence type="ECO:0000313" key="7">
    <source>
        <dbReference type="EMBL" id="CAG9854232.1"/>
    </source>
</evidence>
<evidence type="ECO:0000256" key="1">
    <source>
        <dbReference type="ARBA" id="ARBA00004370"/>
    </source>
</evidence>
<evidence type="ECO:0000313" key="8">
    <source>
        <dbReference type="Proteomes" id="UP001153712"/>
    </source>
</evidence>
<proteinExistence type="predicted"/>
<keyword evidence="3 5" id="KW-1133">Transmembrane helix</keyword>
<dbReference type="PROSITE" id="PS51469">
    <property type="entry name" value="SUN"/>
    <property type="match status" value="1"/>
</dbReference>
<gene>
    <name evidence="7" type="ORF">PHYEVI_LOCUS697</name>
</gene>
<feature type="domain" description="SUN" evidence="6">
    <location>
        <begin position="147"/>
        <end position="301"/>
    </location>
</feature>
<protein>
    <recommendedName>
        <fullName evidence="6">SUN domain-containing protein</fullName>
    </recommendedName>
</protein>
<feature type="transmembrane region" description="Helical" evidence="5">
    <location>
        <begin position="29"/>
        <end position="50"/>
    </location>
</feature>
<evidence type="ECO:0000256" key="4">
    <source>
        <dbReference type="ARBA" id="ARBA00023136"/>
    </source>
</evidence>
<keyword evidence="8" id="KW-1185">Reference proteome</keyword>
<dbReference type="GO" id="GO:0034993">
    <property type="term" value="C:meiotic nuclear membrane microtubule tethering complex"/>
    <property type="evidence" value="ECO:0007669"/>
    <property type="project" value="TreeGrafter"/>
</dbReference>
<dbReference type="PANTHER" id="PTHR12911:SF8">
    <property type="entry name" value="KLAROID PROTEIN-RELATED"/>
    <property type="match status" value="1"/>
</dbReference>
<dbReference type="InterPro" id="IPR045119">
    <property type="entry name" value="SUN1-5"/>
</dbReference>
<evidence type="ECO:0000256" key="2">
    <source>
        <dbReference type="ARBA" id="ARBA00022692"/>
    </source>
</evidence>
<dbReference type="AlphaFoldDB" id="A0A9N9TI41"/>
<dbReference type="Proteomes" id="UP001153712">
    <property type="component" value="Chromosome 1"/>
</dbReference>
<dbReference type="PANTHER" id="PTHR12911">
    <property type="entry name" value="SAD1/UNC-84-LIKE PROTEIN-RELATED"/>
    <property type="match status" value="1"/>
</dbReference>
<evidence type="ECO:0000259" key="6">
    <source>
        <dbReference type="PROSITE" id="PS51469"/>
    </source>
</evidence>
<evidence type="ECO:0000256" key="5">
    <source>
        <dbReference type="SAM" id="Phobius"/>
    </source>
</evidence>
<dbReference type="InterPro" id="IPR012919">
    <property type="entry name" value="SUN_dom"/>
</dbReference>
<sequence length="303" mass="34941">MDVDPVDFLHPCRCLNSQMTRRQESCSNTCINLTAVLISVIICLSGMYYYEIAGRNYLESWSKLHYDEPEYKAPDQRDSLADFRKEIQHLKEKIDQTDVWREHLEQLYTKIYHSQESTFQKKLNEALDVYDSDKIGLFDYAASYARGSVHSIPDTVPYPINKTLTFFNLVNINVLSNPENLLRPGNLPGSCFAFAGHRGRVRLKLGKRIMVRAVSVDHVRVHADRSSAPKEFEVYGLENPDSEDSGALLGTFRYDIEGRPVQTFPVDGHTGYEYVELRVLSNHGKKEFTCVYRFRVHDVFIKN</sequence>
<dbReference type="OrthoDB" id="342281at2759"/>
<organism evidence="7 8">
    <name type="scientific">Phyllotreta striolata</name>
    <name type="common">Striped flea beetle</name>
    <name type="synonym">Crioceris striolata</name>
    <dbReference type="NCBI Taxonomy" id="444603"/>
    <lineage>
        <taxon>Eukaryota</taxon>
        <taxon>Metazoa</taxon>
        <taxon>Ecdysozoa</taxon>
        <taxon>Arthropoda</taxon>
        <taxon>Hexapoda</taxon>
        <taxon>Insecta</taxon>
        <taxon>Pterygota</taxon>
        <taxon>Neoptera</taxon>
        <taxon>Endopterygota</taxon>
        <taxon>Coleoptera</taxon>
        <taxon>Polyphaga</taxon>
        <taxon>Cucujiformia</taxon>
        <taxon>Chrysomeloidea</taxon>
        <taxon>Chrysomelidae</taxon>
        <taxon>Galerucinae</taxon>
        <taxon>Alticini</taxon>
        <taxon>Phyllotreta</taxon>
    </lineage>
</organism>
<name>A0A9N9TI41_PHYSR</name>